<evidence type="ECO:0000313" key="6">
    <source>
        <dbReference type="Proteomes" id="UP001519273"/>
    </source>
</evidence>
<dbReference type="RefSeq" id="WP_209844669.1">
    <property type="nucleotide sequence ID" value="NZ_CBCRVE010000001.1"/>
</dbReference>
<dbReference type="PANTHER" id="PTHR33392">
    <property type="entry name" value="POLYISOPRENYL-TEICHOIC ACID--PEPTIDOGLYCAN TEICHOIC ACID TRANSFERASE TAGU"/>
    <property type="match status" value="1"/>
</dbReference>
<gene>
    <name evidence="5" type="ORF">J2Z20_000289</name>
</gene>
<dbReference type="PANTHER" id="PTHR33392:SF6">
    <property type="entry name" value="POLYISOPRENYL-TEICHOIC ACID--PEPTIDOGLYCAN TEICHOIC ACID TRANSFERASE TAGU"/>
    <property type="match status" value="1"/>
</dbReference>
<dbReference type="InterPro" id="IPR050922">
    <property type="entry name" value="LytR/CpsA/Psr_CW_biosynth"/>
</dbReference>
<feature type="transmembrane region" description="Helical" evidence="3">
    <location>
        <begin position="34"/>
        <end position="58"/>
    </location>
</feature>
<organism evidence="5 6">
    <name type="scientific">Paenibacillus sediminis</name>
    <dbReference type="NCBI Taxonomy" id="664909"/>
    <lineage>
        <taxon>Bacteria</taxon>
        <taxon>Bacillati</taxon>
        <taxon>Bacillota</taxon>
        <taxon>Bacilli</taxon>
        <taxon>Bacillales</taxon>
        <taxon>Paenibacillaceae</taxon>
        <taxon>Paenibacillus</taxon>
    </lineage>
</organism>
<dbReference type="Pfam" id="PF03816">
    <property type="entry name" value="LytR_cpsA_psr"/>
    <property type="match status" value="1"/>
</dbReference>
<accession>A0ABS4GYT4</accession>
<evidence type="ECO:0000259" key="4">
    <source>
        <dbReference type="Pfam" id="PF03816"/>
    </source>
</evidence>
<dbReference type="InterPro" id="IPR004474">
    <property type="entry name" value="LytR_CpsA_psr"/>
</dbReference>
<keyword evidence="3" id="KW-1133">Transmembrane helix</keyword>
<evidence type="ECO:0000256" key="1">
    <source>
        <dbReference type="ARBA" id="ARBA00006068"/>
    </source>
</evidence>
<keyword evidence="6" id="KW-1185">Reference proteome</keyword>
<evidence type="ECO:0000256" key="3">
    <source>
        <dbReference type="SAM" id="Phobius"/>
    </source>
</evidence>
<feature type="compositionally biased region" description="Low complexity" evidence="2">
    <location>
        <begin position="340"/>
        <end position="361"/>
    </location>
</feature>
<comment type="caution">
    <text evidence="5">The sequence shown here is derived from an EMBL/GenBank/DDBJ whole genome shotgun (WGS) entry which is preliminary data.</text>
</comment>
<dbReference type="Gene3D" id="3.40.630.190">
    <property type="entry name" value="LCP protein"/>
    <property type="match status" value="1"/>
</dbReference>
<comment type="similarity">
    <text evidence="1">Belongs to the LytR/CpsA/Psr (LCP) family.</text>
</comment>
<evidence type="ECO:0000256" key="2">
    <source>
        <dbReference type="SAM" id="MobiDB-lite"/>
    </source>
</evidence>
<feature type="region of interest" description="Disordered" evidence="2">
    <location>
        <begin position="339"/>
        <end position="361"/>
    </location>
</feature>
<feature type="region of interest" description="Disordered" evidence="2">
    <location>
        <begin position="1"/>
        <end position="25"/>
    </location>
</feature>
<reference evidence="5 6" key="1">
    <citation type="submission" date="2021-03" db="EMBL/GenBank/DDBJ databases">
        <title>Genomic Encyclopedia of Type Strains, Phase IV (KMG-IV): sequencing the most valuable type-strain genomes for metagenomic binning, comparative biology and taxonomic classification.</title>
        <authorList>
            <person name="Goeker M."/>
        </authorList>
    </citation>
    <scope>NUCLEOTIDE SEQUENCE [LARGE SCALE GENOMIC DNA]</scope>
    <source>
        <strain evidence="5 6">DSM 23491</strain>
    </source>
</reference>
<protein>
    <submittedName>
        <fullName evidence="5">LCP family protein required for cell wall assembly</fullName>
    </submittedName>
</protein>
<name>A0ABS4GYT4_9BACL</name>
<dbReference type="NCBIfam" id="TIGR00350">
    <property type="entry name" value="lytR_cpsA_psr"/>
    <property type="match status" value="1"/>
</dbReference>
<evidence type="ECO:0000313" key="5">
    <source>
        <dbReference type="EMBL" id="MBP1935428.1"/>
    </source>
</evidence>
<keyword evidence="3" id="KW-0472">Membrane</keyword>
<feature type="domain" description="Cell envelope-related transcriptional attenuator" evidence="4">
    <location>
        <begin position="101"/>
        <end position="265"/>
    </location>
</feature>
<sequence>MSSTNSGLPPRGQNNQSANKRRASKKKKSGFRTFLKTILTIIIIAALLFLGYFGYVYFKVNNMLGTGNNADVPADHSAETKPLTMLLLGTDYRPETKTYLSDVVMVIAMNPKTPSATIVSLPRDTYVDLEGYRHNKLNAYYPIFKAEEDKTGISAEDEMKKMISKYMNVNIDYVTVLNFQAFRDIVDAVGGVTVNVDKDMCYRDRADGTNINLKKGVQTLNGDDALGFVRYRKSNCHPKTDASNDFDRNRRQNEVLHAILDQMKSINGITGIGKVIDAVDQNMKTDIEKKQMTNILKAYWKISKQNVNYVPVTGTWRSPYVYINEDELNKAKQALQLELTKGSSSTDSSSDDSGTGVSETK</sequence>
<keyword evidence="3" id="KW-0812">Transmembrane</keyword>
<proteinExistence type="inferred from homology"/>
<dbReference type="Proteomes" id="UP001519273">
    <property type="component" value="Unassembled WGS sequence"/>
</dbReference>
<feature type="compositionally biased region" description="Polar residues" evidence="2">
    <location>
        <begin position="1"/>
        <end position="16"/>
    </location>
</feature>
<dbReference type="EMBL" id="JAGGKP010000001">
    <property type="protein sequence ID" value="MBP1935428.1"/>
    <property type="molecule type" value="Genomic_DNA"/>
</dbReference>